<gene>
    <name evidence="2" type="ORF">PG996_004164</name>
</gene>
<sequence length="292" mass="31654">MVRTKGQDQNSRHLGADQNSRQYRAVNNAFERKEPISVVFVCDRLKEPELPSQEDQNSRQYRAAENAPERKVLVSVVFGSRNPSYPVKPPQPFCLLGFFMVWAEKTIAVDGSLVSEYGARGLVSEYMARLEKAVVDARIAMGAGPVGGFDCAFLLERHDEPGYPSAPTGDLDSSLPTAMPTNVPAGWETKRRRVQVTSGHANESRDALTQEPIPSSCVSPGSALRAWLPINALPPNGHAFPRNGNAVPPNGGGHTRQSGSSAVPTPPEHDDDPTLAQAQIDEPWHERAAVGS</sequence>
<protein>
    <submittedName>
        <fullName evidence="2">Uncharacterized protein</fullName>
    </submittedName>
</protein>
<comment type="caution">
    <text evidence="2">The sequence shown here is derived from an EMBL/GenBank/DDBJ whole genome shotgun (WGS) entry which is preliminary data.</text>
</comment>
<dbReference type="Proteomes" id="UP001446871">
    <property type="component" value="Unassembled WGS sequence"/>
</dbReference>
<feature type="region of interest" description="Disordered" evidence="1">
    <location>
        <begin position="239"/>
        <end position="292"/>
    </location>
</feature>
<proteinExistence type="predicted"/>
<name>A0ABR1W3C7_9PEZI</name>
<feature type="compositionally biased region" description="Basic and acidic residues" evidence="1">
    <location>
        <begin position="282"/>
        <end position="292"/>
    </location>
</feature>
<evidence type="ECO:0000313" key="3">
    <source>
        <dbReference type="Proteomes" id="UP001446871"/>
    </source>
</evidence>
<reference evidence="2 3" key="1">
    <citation type="submission" date="2023-01" db="EMBL/GenBank/DDBJ databases">
        <title>Analysis of 21 Apiospora genomes using comparative genomics revels a genus with tremendous synthesis potential of carbohydrate active enzymes and secondary metabolites.</title>
        <authorList>
            <person name="Sorensen T."/>
        </authorList>
    </citation>
    <scope>NUCLEOTIDE SEQUENCE [LARGE SCALE GENOMIC DNA]</scope>
    <source>
        <strain evidence="2 3">CBS 83171</strain>
    </source>
</reference>
<feature type="region of interest" description="Disordered" evidence="1">
    <location>
        <begin position="1"/>
        <end position="20"/>
    </location>
</feature>
<organism evidence="2 3">
    <name type="scientific">Apiospora saccharicola</name>
    <dbReference type="NCBI Taxonomy" id="335842"/>
    <lineage>
        <taxon>Eukaryota</taxon>
        <taxon>Fungi</taxon>
        <taxon>Dikarya</taxon>
        <taxon>Ascomycota</taxon>
        <taxon>Pezizomycotina</taxon>
        <taxon>Sordariomycetes</taxon>
        <taxon>Xylariomycetidae</taxon>
        <taxon>Amphisphaeriales</taxon>
        <taxon>Apiosporaceae</taxon>
        <taxon>Apiospora</taxon>
    </lineage>
</organism>
<dbReference type="EMBL" id="JAQQWM010000002">
    <property type="protein sequence ID" value="KAK8077994.1"/>
    <property type="molecule type" value="Genomic_DNA"/>
</dbReference>
<evidence type="ECO:0000256" key="1">
    <source>
        <dbReference type="SAM" id="MobiDB-lite"/>
    </source>
</evidence>
<keyword evidence="3" id="KW-1185">Reference proteome</keyword>
<evidence type="ECO:0000313" key="2">
    <source>
        <dbReference type="EMBL" id="KAK8077994.1"/>
    </source>
</evidence>
<feature type="region of interest" description="Disordered" evidence="1">
    <location>
        <begin position="182"/>
        <end position="215"/>
    </location>
</feature>
<accession>A0ABR1W3C7</accession>